<evidence type="ECO:0000256" key="3">
    <source>
        <dbReference type="ARBA" id="ARBA00022475"/>
    </source>
</evidence>
<dbReference type="PANTHER" id="PTHR35011:SF4">
    <property type="entry name" value="SLL1102 PROTEIN"/>
    <property type="match status" value="1"/>
</dbReference>
<comment type="subcellular location">
    <subcellularLocation>
        <location evidence="1 9">Cell inner membrane</location>
        <topology evidence="1 9">Multi-pass membrane protein</topology>
    </subcellularLocation>
</comment>
<protein>
    <recommendedName>
        <fullName evidence="9">TRAP transporter small permease protein</fullName>
    </recommendedName>
</protein>
<evidence type="ECO:0000256" key="1">
    <source>
        <dbReference type="ARBA" id="ARBA00004429"/>
    </source>
</evidence>
<feature type="transmembrane region" description="Helical" evidence="9">
    <location>
        <begin position="21"/>
        <end position="41"/>
    </location>
</feature>
<evidence type="ECO:0000313" key="12">
    <source>
        <dbReference type="Proteomes" id="UP001163882"/>
    </source>
</evidence>
<organism evidence="11 12">
    <name type="scientific">Pelagibacterium flavum</name>
    <dbReference type="NCBI Taxonomy" id="2984530"/>
    <lineage>
        <taxon>Bacteria</taxon>
        <taxon>Pseudomonadati</taxon>
        <taxon>Pseudomonadota</taxon>
        <taxon>Alphaproteobacteria</taxon>
        <taxon>Hyphomicrobiales</taxon>
        <taxon>Devosiaceae</taxon>
        <taxon>Pelagibacterium</taxon>
    </lineage>
</organism>
<dbReference type="RefSeq" id="WP_264224874.1">
    <property type="nucleotide sequence ID" value="NZ_CP107716.1"/>
</dbReference>
<evidence type="ECO:0000313" key="11">
    <source>
        <dbReference type="EMBL" id="UYQ71219.1"/>
    </source>
</evidence>
<feature type="transmembrane region" description="Helical" evidence="9">
    <location>
        <begin position="91"/>
        <end position="113"/>
    </location>
</feature>
<feature type="transmembrane region" description="Helical" evidence="9">
    <location>
        <begin position="133"/>
        <end position="152"/>
    </location>
</feature>
<keyword evidence="7 9" id="KW-0472">Membrane</keyword>
<keyword evidence="2 9" id="KW-0813">Transport</keyword>
<evidence type="ECO:0000256" key="4">
    <source>
        <dbReference type="ARBA" id="ARBA00022519"/>
    </source>
</evidence>
<proteinExistence type="inferred from homology"/>
<dbReference type="InterPro" id="IPR055348">
    <property type="entry name" value="DctQ"/>
</dbReference>
<evidence type="ECO:0000256" key="8">
    <source>
        <dbReference type="ARBA" id="ARBA00038436"/>
    </source>
</evidence>
<dbReference type="PANTHER" id="PTHR35011">
    <property type="entry name" value="2,3-DIKETO-L-GULONATE TRAP TRANSPORTER SMALL PERMEASE PROTEIN YIAM"/>
    <property type="match status" value="1"/>
</dbReference>
<keyword evidence="3" id="KW-1003">Cell membrane</keyword>
<evidence type="ECO:0000256" key="6">
    <source>
        <dbReference type="ARBA" id="ARBA00022989"/>
    </source>
</evidence>
<accession>A0ABY6ILK0</accession>
<name>A0ABY6ILK0_9HYPH</name>
<keyword evidence="6 9" id="KW-1133">Transmembrane helix</keyword>
<sequence length="189" mass="21369">MRALALAVQAIGGLNRLIGNIFAWLAVGVVAVCFAVVVQRYVFHTTFLWMQDLYIWLSGAMFTAVAGYALFRDDHVRVDIFYRPASTKRKAIADIVGVVIFLLPFMFVVWTWGLPYVQRAWSFFEASQNIGGMPGLFILKTFILVFAVLLGLQGLAMVARAILVLNDKEDLLPEMYRYRVEGEEETHLV</sequence>
<evidence type="ECO:0000256" key="9">
    <source>
        <dbReference type="RuleBase" id="RU369079"/>
    </source>
</evidence>
<dbReference type="Proteomes" id="UP001163882">
    <property type="component" value="Chromosome"/>
</dbReference>
<dbReference type="InterPro" id="IPR007387">
    <property type="entry name" value="TRAP_DctQ"/>
</dbReference>
<evidence type="ECO:0000256" key="5">
    <source>
        <dbReference type="ARBA" id="ARBA00022692"/>
    </source>
</evidence>
<comment type="function">
    <text evidence="9">Part of the tripartite ATP-independent periplasmic (TRAP) transport system.</text>
</comment>
<keyword evidence="4 9" id="KW-0997">Cell inner membrane</keyword>
<comment type="similarity">
    <text evidence="8 9">Belongs to the TRAP transporter small permease family.</text>
</comment>
<reference evidence="11" key="1">
    <citation type="submission" date="2022-10" db="EMBL/GenBank/DDBJ databases">
        <title>YIM 151497 complete genome.</title>
        <authorList>
            <person name="Chen X."/>
        </authorList>
    </citation>
    <scope>NUCLEOTIDE SEQUENCE</scope>
    <source>
        <strain evidence="11">YIM 151497</strain>
    </source>
</reference>
<feature type="transmembrane region" description="Helical" evidence="9">
    <location>
        <begin position="53"/>
        <end position="71"/>
    </location>
</feature>
<gene>
    <name evidence="11" type="ORF">OF122_14345</name>
</gene>
<dbReference type="EMBL" id="CP107716">
    <property type="protein sequence ID" value="UYQ71219.1"/>
    <property type="molecule type" value="Genomic_DNA"/>
</dbReference>
<feature type="domain" description="Tripartite ATP-independent periplasmic transporters DctQ component" evidence="10">
    <location>
        <begin position="30"/>
        <end position="162"/>
    </location>
</feature>
<keyword evidence="12" id="KW-1185">Reference proteome</keyword>
<evidence type="ECO:0000256" key="7">
    <source>
        <dbReference type="ARBA" id="ARBA00023136"/>
    </source>
</evidence>
<dbReference type="Pfam" id="PF04290">
    <property type="entry name" value="DctQ"/>
    <property type="match status" value="1"/>
</dbReference>
<keyword evidence="5 9" id="KW-0812">Transmembrane</keyword>
<evidence type="ECO:0000256" key="2">
    <source>
        <dbReference type="ARBA" id="ARBA00022448"/>
    </source>
</evidence>
<comment type="subunit">
    <text evidence="9">The complex comprises the extracytoplasmic solute receptor protein and the two transmembrane proteins.</text>
</comment>
<evidence type="ECO:0000259" key="10">
    <source>
        <dbReference type="Pfam" id="PF04290"/>
    </source>
</evidence>